<dbReference type="AlphaFoldDB" id="A0A6I3SDM3"/>
<accession>A0A6I3SDM3</accession>
<protein>
    <submittedName>
        <fullName evidence="1">Uncharacterized protein</fullName>
    </submittedName>
</protein>
<name>A0A6I3SDM3_HELMO</name>
<evidence type="ECO:0000313" key="1">
    <source>
        <dbReference type="EMBL" id="MTV47855.1"/>
    </source>
</evidence>
<dbReference type="OrthoDB" id="2083194at2"/>
<dbReference type="RefSeq" id="WP_155474976.1">
    <property type="nucleotide sequence ID" value="NZ_WNKU01000002.1"/>
</dbReference>
<keyword evidence="2" id="KW-1185">Reference proteome</keyword>
<reference evidence="1 2" key="1">
    <citation type="submission" date="2019-11" db="EMBL/GenBank/DDBJ databases">
        <title>Whole-genome sequence of a the green, strictly anaerobic photosynthetic bacterium Heliobacillus mobilis DSM 6151.</title>
        <authorList>
            <person name="Kyndt J.A."/>
            <person name="Meyer T.E."/>
        </authorList>
    </citation>
    <scope>NUCLEOTIDE SEQUENCE [LARGE SCALE GENOMIC DNA]</scope>
    <source>
        <strain evidence="1 2">DSM 6151</strain>
    </source>
</reference>
<sequence length="304" mass="28719">MFGANEAVLAYIRRLVGAKTDRLDINGSLHSKIRGTMLSGVFFLNDGYDGLATWTTNTTLESGIYRLSSATVNSGVTLTPTGSFLGLFIQGTLTINGTLSASGKGAAGGSGANATNNAGHLPGYNGVDGFGPCGSGGGAGGTTLARGGGGGSTDVFGSNGGLNNPGTTGNNCTKGGRFASDLRDILSFCGAGGGGGAGYSGSSSYSGKGGSGGAGGGCIFIVADTIIGTGAIRADGLSGGTANNGTSLSAAGGGGGGGGGCIFLFAKTISIPMLTVAGGAAGAMDTAGNPGAAGGNGSVIKIPL</sequence>
<dbReference type="Proteomes" id="UP000430670">
    <property type="component" value="Unassembled WGS sequence"/>
</dbReference>
<evidence type="ECO:0000313" key="2">
    <source>
        <dbReference type="Proteomes" id="UP000430670"/>
    </source>
</evidence>
<dbReference type="EMBL" id="WNKU01000002">
    <property type="protein sequence ID" value="MTV47855.1"/>
    <property type="molecule type" value="Genomic_DNA"/>
</dbReference>
<organism evidence="1 2">
    <name type="scientific">Heliobacterium mobile</name>
    <name type="common">Heliobacillus mobilis</name>
    <dbReference type="NCBI Taxonomy" id="28064"/>
    <lineage>
        <taxon>Bacteria</taxon>
        <taxon>Bacillati</taxon>
        <taxon>Bacillota</taxon>
        <taxon>Clostridia</taxon>
        <taxon>Eubacteriales</taxon>
        <taxon>Heliobacteriaceae</taxon>
        <taxon>Heliobacterium</taxon>
    </lineage>
</organism>
<gene>
    <name evidence="1" type="ORF">GJ688_02505</name>
</gene>
<proteinExistence type="predicted"/>
<comment type="caution">
    <text evidence="1">The sequence shown here is derived from an EMBL/GenBank/DDBJ whole genome shotgun (WGS) entry which is preliminary data.</text>
</comment>